<dbReference type="Gene3D" id="3.30.9.10">
    <property type="entry name" value="D-Amino Acid Oxidase, subunit A, domain 2"/>
    <property type="match status" value="1"/>
</dbReference>
<protein>
    <submittedName>
        <fullName evidence="3">Glycine/D-amino acid oxidase-like deaminating enzyme</fullName>
    </submittedName>
</protein>
<organism evidence="3 4">
    <name type="scientific">Paracoccus versutus</name>
    <name type="common">Thiobacillus versutus</name>
    <dbReference type="NCBI Taxonomy" id="34007"/>
    <lineage>
        <taxon>Bacteria</taxon>
        <taxon>Pseudomonadati</taxon>
        <taxon>Pseudomonadota</taxon>
        <taxon>Alphaproteobacteria</taxon>
        <taxon>Rhodobacterales</taxon>
        <taxon>Paracoccaceae</taxon>
        <taxon>Paracoccus</taxon>
    </lineage>
</organism>
<evidence type="ECO:0000313" key="3">
    <source>
        <dbReference type="EMBL" id="REF67203.1"/>
    </source>
</evidence>
<feature type="domain" description="FAD dependent oxidoreductase" evidence="2">
    <location>
        <begin position="39"/>
        <end position="393"/>
    </location>
</feature>
<accession>A0A3D9XDS4</accession>
<gene>
    <name evidence="3" type="ORF">BDD41_4223</name>
</gene>
<dbReference type="GO" id="GO:0016491">
    <property type="term" value="F:oxidoreductase activity"/>
    <property type="evidence" value="ECO:0007669"/>
    <property type="project" value="UniProtKB-KW"/>
</dbReference>
<dbReference type="InterPro" id="IPR036188">
    <property type="entry name" value="FAD/NAD-bd_sf"/>
</dbReference>
<dbReference type="Proteomes" id="UP000256941">
    <property type="component" value="Unassembled WGS sequence"/>
</dbReference>
<dbReference type="Pfam" id="PF01266">
    <property type="entry name" value="DAO"/>
    <property type="match status" value="1"/>
</dbReference>
<dbReference type="Gene3D" id="3.50.50.60">
    <property type="entry name" value="FAD/NAD(P)-binding domain"/>
    <property type="match status" value="1"/>
</dbReference>
<dbReference type="PANTHER" id="PTHR13847:SF201">
    <property type="entry name" value="PUTATIBE OXIDOREDUCTASE"/>
    <property type="match status" value="1"/>
</dbReference>
<evidence type="ECO:0000313" key="4">
    <source>
        <dbReference type="Proteomes" id="UP000256941"/>
    </source>
</evidence>
<proteinExistence type="predicted"/>
<evidence type="ECO:0000256" key="1">
    <source>
        <dbReference type="ARBA" id="ARBA00023002"/>
    </source>
</evidence>
<sequence>MTGPRRTIQRRLRTAHPFWAETPHISVAHRAEPSQPRWDVVIVGTGISAALLAERLTRRKRRVLLVDRRQPVRGSSLASTAMIQHEIDVPLSRLARQIGPDKAARAWLRSVKAVEELLRLSRRLRLDCQMQRKRALYLAGDEMGFRALEAEAALRRETGIAAEFLSRRRLLEAYGIDRTGAIRSTASASANPAQLTAGLLRLAQERGAEIVSPFEVVDFAELADGVALASSAGRVVVAGHAVFCTGYEFLPQLASAHHRIISTWAVASAEGVRHPAWLDDYLVWEAADPYLYFRTTPSGRIIAGGEDEASPDAYEDAGKLRRNAAEIARKLRETCGIRIGRPAYRWAAAFGDSDDGLPIVDAVPGCRRCHAVMGFGGNGITYSVIAAELTARRIDGRADPDADLYRFR</sequence>
<dbReference type="SUPFAM" id="SSF51905">
    <property type="entry name" value="FAD/NAD(P)-binding domain"/>
    <property type="match status" value="1"/>
</dbReference>
<evidence type="ECO:0000259" key="2">
    <source>
        <dbReference type="Pfam" id="PF01266"/>
    </source>
</evidence>
<dbReference type="PANTHER" id="PTHR13847">
    <property type="entry name" value="SARCOSINE DEHYDROGENASE-RELATED"/>
    <property type="match status" value="1"/>
</dbReference>
<dbReference type="RefSeq" id="WP_116222914.1">
    <property type="nucleotide sequence ID" value="NZ_CP038197.1"/>
</dbReference>
<dbReference type="InterPro" id="IPR006076">
    <property type="entry name" value="FAD-dep_OxRdtase"/>
</dbReference>
<keyword evidence="1" id="KW-0560">Oxidoreductase</keyword>
<dbReference type="EMBL" id="QTUJ01000004">
    <property type="protein sequence ID" value="REF67203.1"/>
    <property type="molecule type" value="Genomic_DNA"/>
</dbReference>
<reference evidence="3 4" key="1">
    <citation type="submission" date="2018-08" db="EMBL/GenBank/DDBJ databases">
        <title>Genomic Encyclopedia of Archaeal and Bacterial Type Strains, Phase II (KMG-II): from individual species to whole genera.</title>
        <authorList>
            <person name="Goeker M."/>
        </authorList>
    </citation>
    <scope>NUCLEOTIDE SEQUENCE [LARGE SCALE GENOMIC DNA]</scope>
    <source>
        <strain evidence="3 4">DSM 17099</strain>
    </source>
</reference>
<comment type="caution">
    <text evidence="3">The sequence shown here is derived from an EMBL/GenBank/DDBJ whole genome shotgun (WGS) entry which is preliminary data.</text>
</comment>
<name>A0A3D9XDS4_PARVE</name>
<dbReference type="GO" id="GO:0005737">
    <property type="term" value="C:cytoplasm"/>
    <property type="evidence" value="ECO:0007669"/>
    <property type="project" value="TreeGrafter"/>
</dbReference>
<dbReference type="AlphaFoldDB" id="A0A3D9XDS4"/>